<evidence type="ECO:0000313" key="2">
    <source>
        <dbReference type="Proteomes" id="UP000230251"/>
    </source>
</evidence>
<dbReference type="PANTHER" id="PTHR38471">
    <property type="entry name" value="FOUR HELIX BUNDLE PROTEIN"/>
    <property type="match status" value="1"/>
</dbReference>
<gene>
    <name evidence="1" type="ORF">CO057_01800</name>
</gene>
<dbReference type="InterPro" id="IPR036583">
    <property type="entry name" value="23S_rRNA_IVS_sf"/>
</dbReference>
<dbReference type="NCBIfam" id="TIGR02436">
    <property type="entry name" value="four helix bundle protein"/>
    <property type="match status" value="1"/>
</dbReference>
<proteinExistence type="predicted"/>
<dbReference type="Proteomes" id="UP000230251">
    <property type="component" value="Unassembled WGS sequence"/>
</dbReference>
<name>A0A2M8EPI3_9BACT</name>
<organism evidence="1 2">
    <name type="scientific">Candidatus Uhrbacteria bacterium CG_4_9_14_0_2_um_filter_41_50</name>
    <dbReference type="NCBI Taxonomy" id="1975031"/>
    <lineage>
        <taxon>Bacteria</taxon>
        <taxon>Candidatus Uhriibacteriota</taxon>
    </lineage>
</organism>
<dbReference type="PANTHER" id="PTHR38471:SF2">
    <property type="entry name" value="FOUR HELIX BUNDLE PROTEIN"/>
    <property type="match status" value="1"/>
</dbReference>
<evidence type="ECO:0000313" key="1">
    <source>
        <dbReference type="EMBL" id="PJC24634.1"/>
    </source>
</evidence>
<dbReference type="SUPFAM" id="SSF158446">
    <property type="entry name" value="IVS-encoded protein-like"/>
    <property type="match status" value="1"/>
</dbReference>
<dbReference type="Pfam" id="PF05635">
    <property type="entry name" value="23S_rRNA_IVP"/>
    <property type="match status" value="1"/>
</dbReference>
<protein>
    <submittedName>
        <fullName evidence="1">Four helix bundle protein</fullName>
    </submittedName>
</protein>
<dbReference type="EMBL" id="PFSI01000029">
    <property type="protein sequence ID" value="PJC24634.1"/>
    <property type="molecule type" value="Genomic_DNA"/>
</dbReference>
<accession>A0A2M8EPI3</accession>
<sequence length="92" mass="10714">MSGRYYEQLIVWQRSDEFLKLIYKTTVRFPSDEKFGVTSQLRRAALSIVLNIVEGQARGSNKDFRRFLIIARASLAECTYLLDFAKEPLYSN</sequence>
<reference evidence="2" key="1">
    <citation type="submission" date="2017-09" db="EMBL/GenBank/DDBJ databases">
        <title>Depth-based differentiation of microbial function through sediment-hosted aquifers and enrichment of novel symbionts in the deep terrestrial subsurface.</title>
        <authorList>
            <person name="Probst A.J."/>
            <person name="Ladd B."/>
            <person name="Jarett J.K."/>
            <person name="Geller-Mcgrath D.E."/>
            <person name="Sieber C.M.K."/>
            <person name="Emerson J.B."/>
            <person name="Anantharaman K."/>
            <person name="Thomas B.C."/>
            <person name="Malmstrom R."/>
            <person name="Stieglmeier M."/>
            <person name="Klingl A."/>
            <person name="Woyke T."/>
            <person name="Ryan C.M."/>
            <person name="Banfield J.F."/>
        </authorList>
    </citation>
    <scope>NUCLEOTIDE SEQUENCE [LARGE SCALE GENOMIC DNA]</scope>
</reference>
<dbReference type="AlphaFoldDB" id="A0A2M8EPI3"/>
<dbReference type="Gene3D" id="1.20.1440.60">
    <property type="entry name" value="23S rRNA-intervening sequence"/>
    <property type="match status" value="1"/>
</dbReference>
<dbReference type="CDD" id="cd16377">
    <property type="entry name" value="23S_rRNA_IVP_like"/>
    <property type="match status" value="1"/>
</dbReference>
<comment type="caution">
    <text evidence="1">The sequence shown here is derived from an EMBL/GenBank/DDBJ whole genome shotgun (WGS) entry which is preliminary data.</text>
</comment>
<dbReference type="InterPro" id="IPR012657">
    <property type="entry name" value="23S_rRNA-intervening_sequence"/>
</dbReference>